<protein>
    <submittedName>
        <fullName evidence="2">YccF domain-containing protein</fullName>
    </submittedName>
</protein>
<keyword evidence="3" id="KW-1185">Reference proteome</keyword>
<keyword evidence="1" id="KW-0812">Transmembrane</keyword>
<gene>
    <name evidence="2" type="ORF">ACFQJ9_17150</name>
</gene>
<name>A0ABD5Z785_9EURY</name>
<reference evidence="2 3" key="1">
    <citation type="journal article" date="2019" name="Int. J. Syst. Evol. Microbiol.">
        <title>The Global Catalogue of Microorganisms (GCM) 10K type strain sequencing project: providing services to taxonomists for standard genome sequencing and annotation.</title>
        <authorList>
            <consortium name="The Broad Institute Genomics Platform"/>
            <consortium name="The Broad Institute Genome Sequencing Center for Infectious Disease"/>
            <person name="Wu L."/>
            <person name="Ma J."/>
        </authorList>
    </citation>
    <scope>NUCLEOTIDE SEQUENCE [LARGE SCALE GENOMIC DNA]</scope>
    <source>
        <strain evidence="2 3">XZGYJ-43</strain>
    </source>
</reference>
<dbReference type="EMBL" id="JBHTAR010000011">
    <property type="protein sequence ID" value="MFC7201114.1"/>
    <property type="molecule type" value="Genomic_DNA"/>
</dbReference>
<feature type="transmembrane region" description="Helical" evidence="1">
    <location>
        <begin position="12"/>
        <end position="31"/>
    </location>
</feature>
<dbReference type="Proteomes" id="UP001596447">
    <property type="component" value="Unassembled WGS sequence"/>
</dbReference>
<keyword evidence="1" id="KW-0472">Membrane</keyword>
<comment type="caution">
    <text evidence="2">The sequence shown here is derived from an EMBL/GenBank/DDBJ whole genome shotgun (WGS) entry which is preliminary data.</text>
</comment>
<evidence type="ECO:0000256" key="1">
    <source>
        <dbReference type="SAM" id="Phobius"/>
    </source>
</evidence>
<organism evidence="2 3">
    <name type="scientific">Halospeciosus flavus</name>
    <dbReference type="NCBI Taxonomy" id="3032283"/>
    <lineage>
        <taxon>Archaea</taxon>
        <taxon>Methanobacteriati</taxon>
        <taxon>Methanobacteriota</taxon>
        <taxon>Stenosarchaea group</taxon>
        <taxon>Halobacteria</taxon>
        <taxon>Halobacteriales</taxon>
        <taxon>Halobacteriaceae</taxon>
        <taxon>Halospeciosus</taxon>
    </lineage>
</organism>
<dbReference type="AlphaFoldDB" id="A0ABD5Z785"/>
<evidence type="ECO:0000313" key="2">
    <source>
        <dbReference type="EMBL" id="MFC7201114.1"/>
    </source>
</evidence>
<accession>A0ABD5Z785</accession>
<dbReference type="RefSeq" id="WP_279527873.1">
    <property type="nucleotide sequence ID" value="NZ_CP122312.1"/>
</dbReference>
<feature type="transmembrane region" description="Helical" evidence="1">
    <location>
        <begin position="77"/>
        <end position="110"/>
    </location>
</feature>
<keyword evidence="1" id="KW-1133">Transmembrane helix</keyword>
<proteinExistence type="predicted"/>
<sequence>MSDRSLLTRAVWFLLVGWWATPLAIGFAWLLNVTVVGLPLGIKLINRVPWVLSLRERRIIDPDHGRDQYSLLLRAPYFVFVGWWASLLWGLGAAALADSIIGLPIAVWMLDRLPYVTTLYRY</sequence>
<evidence type="ECO:0000313" key="3">
    <source>
        <dbReference type="Proteomes" id="UP001596447"/>
    </source>
</evidence>